<dbReference type="OrthoDB" id="311206at2759"/>
<reference evidence="2" key="1">
    <citation type="submission" date="2021-01" db="EMBL/GenBank/DDBJ databases">
        <authorList>
            <consortium name="Genoscope - CEA"/>
            <person name="William W."/>
        </authorList>
    </citation>
    <scope>NUCLEOTIDE SEQUENCE</scope>
</reference>
<name>A0A8S1X0Q0_9CILI</name>
<evidence type="ECO:0000256" key="1">
    <source>
        <dbReference type="SAM" id="Coils"/>
    </source>
</evidence>
<organism evidence="2 3">
    <name type="scientific">Paramecium pentaurelia</name>
    <dbReference type="NCBI Taxonomy" id="43138"/>
    <lineage>
        <taxon>Eukaryota</taxon>
        <taxon>Sar</taxon>
        <taxon>Alveolata</taxon>
        <taxon>Ciliophora</taxon>
        <taxon>Intramacronucleata</taxon>
        <taxon>Oligohymenophorea</taxon>
        <taxon>Peniculida</taxon>
        <taxon>Parameciidae</taxon>
        <taxon>Paramecium</taxon>
    </lineage>
</organism>
<comment type="caution">
    <text evidence="2">The sequence shown here is derived from an EMBL/GenBank/DDBJ whole genome shotgun (WGS) entry which is preliminary data.</text>
</comment>
<keyword evidence="1" id="KW-0175">Coiled coil</keyword>
<proteinExistence type="predicted"/>
<gene>
    <name evidence="2" type="ORF">PPENT_87.1.T1110014</name>
</gene>
<evidence type="ECO:0000313" key="3">
    <source>
        <dbReference type="Proteomes" id="UP000689195"/>
    </source>
</evidence>
<evidence type="ECO:0000313" key="2">
    <source>
        <dbReference type="EMBL" id="CAD8195888.1"/>
    </source>
</evidence>
<keyword evidence="3" id="KW-1185">Reference proteome</keyword>
<feature type="coiled-coil region" evidence="1">
    <location>
        <begin position="525"/>
        <end position="552"/>
    </location>
</feature>
<sequence length="742" mass="87043">MDNLLENKCSKHDQEFLAVRIVQDNKDQNKYLCPQCLIELINPKELILISEAKILIQDKKSQISKNMEEQCKQKINLATNLKNSIQELRGPLEQIFTKINEEIDQFKNQTEKKIQESEIITPENLDTDLVFLTDEQINLTQSKTYENDLQLIKSFLNQFQFCEISSLSKQKIIEIISKCYDISKLQIETEDERNQKTKQTPSLKFLCQSHDQQIIMIQLDENSKFQYSCVQCISEKQGKYITLRQLQQSLEAYNQYSEQSLKYCQQLREQHTNKIIKICKQLCGKYIQTFNLQIQQLEVNLKSFEKIIQANLQFKDQNIYQFEQEQLLQKLEPIYIDQNPNHYFKIIEKQLELDKQLYGKFEQQMQELMQFEMSSSNLIKLEQLDHQLILKKIENQIGQQKSNQQNIQNDQEVVNLENEINSFLSKKLKQCVLNEQFQQLFQNRDKLQNDQQQLIQNIVAIQDKLKEQQKNFAKEQGISQQYYENKIIYLEKIKTQLNSTSFSDQIQKETQIQTNETIASFDNDIKKYKQKIAQNLQNIAQLQEKNQALQQDTLQSILQNPYQPQFNNSYKLAAYLVVNHKLVQSPYGEFGIADQGEYGLAVMQPPLPKDNISTFVFKINKTNSWAGVGICHLQTAQGFSYDMNKNYTQKNHNAYLACAGGYRISSYQGYIVLILYITRKYGVNNFTYGEHSIIHCLYNPTNCQLILYHYNDGKTYQMDIADNNLDMSPCVILYGAAEIELI</sequence>
<dbReference type="AlphaFoldDB" id="A0A8S1X0Q0"/>
<protein>
    <submittedName>
        <fullName evidence="2">Uncharacterized protein</fullName>
    </submittedName>
</protein>
<dbReference type="Proteomes" id="UP000689195">
    <property type="component" value="Unassembled WGS sequence"/>
</dbReference>
<accession>A0A8S1X0Q0</accession>
<dbReference type="EMBL" id="CAJJDO010000111">
    <property type="protein sequence ID" value="CAD8195888.1"/>
    <property type="molecule type" value="Genomic_DNA"/>
</dbReference>
<feature type="coiled-coil region" evidence="1">
    <location>
        <begin position="437"/>
        <end position="471"/>
    </location>
</feature>